<name>A0A916VJT7_9GAMM</name>
<evidence type="ECO:0000259" key="2">
    <source>
        <dbReference type="PROSITE" id="PS51352"/>
    </source>
</evidence>
<dbReference type="PROSITE" id="PS51352">
    <property type="entry name" value="THIOREDOXIN_2"/>
    <property type="match status" value="1"/>
</dbReference>
<dbReference type="Gene3D" id="3.40.30.10">
    <property type="entry name" value="Glutaredoxin"/>
    <property type="match status" value="1"/>
</dbReference>
<dbReference type="InterPro" id="IPR013740">
    <property type="entry name" value="Redoxin"/>
</dbReference>
<dbReference type="EMBL" id="BMIY01000011">
    <property type="protein sequence ID" value="GFZ81417.1"/>
    <property type="molecule type" value="Genomic_DNA"/>
</dbReference>
<dbReference type="InterPro" id="IPR036249">
    <property type="entry name" value="Thioredoxin-like_sf"/>
</dbReference>
<dbReference type="InterPro" id="IPR050553">
    <property type="entry name" value="Thioredoxin_ResA/DsbE_sf"/>
</dbReference>
<evidence type="ECO:0000313" key="3">
    <source>
        <dbReference type="EMBL" id="GFZ81417.1"/>
    </source>
</evidence>
<feature type="signal peptide" evidence="1">
    <location>
        <begin position="1"/>
        <end position="29"/>
    </location>
</feature>
<evidence type="ECO:0000256" key="1">
    <source>
        <dbReference type="SAM" id="SignalP"/>
    </source>
</evidence>
<dbReference type="OrthoDB" id="9799347at2"/>
<feature type="domain" description="Thioredoxin" evidence="2">
    <location>
        <begin position="30"/>
        <end position="174"/>
    </location>
</feature>
<keyword evidence="1" id="KW-0732">Signal</keyword>
<dbReference type="GO" id="GO:0016491">
    <property type="term" value="F:oxidoreductase activity"/>
    <property type="evidence" value="ECO:0007669"/>
    <property type="project" value="InterPro"/>
</dbReference>
<feature type="chain" id="PRO_5036765667" evidence="1">
    <location>
        <begin position="30"/>
        <end position="177"/>
    </location>
</feature>
<comment type="caution">
    <text evidence="3">The sequence shown here is derived from an EMBL/GenBank/DDBJ whole genome shotgun (WGS) entry which is preliminary data.</text>
</comment>
<dbReference type="Pfam" id="PF08534">
    <property type="entry name" value="Redoxin"/>
    <property type="match status" value="1"/>
</dbReference>
<dbReference type="InterPro" id="IPR013766">
    <property type="entry name" value="Thioredoxin_domain"/>
</dbReference>
<dbReference type="Proteomes" id="UP000627715">
    <property type="component" value="Unassembled WGS sequence"/>
</dbReference>
<gene>
    <name evidence="3" type="ORF">GCM10011403_25850</name>
</gene>
<evidence type="ECO:0000313" key="4">
    <source>
        <dbReference type="Proteomes" id="UP000627715"/>
    </source>
</evidence>
<dbReference type="RefSeq" id="WP_068811304.1">
    <property type="nucleotide sequence ID" value="NZ_BMIY01000011.1"/>
</dbReference>
<dbReference type="PANTHER" id="PTHR42852">
    <property type="entry name" value="THIOL:DISULFIDE INTERCHANGE PROTEIN DSBE"/>
    <property type="match status" value="1"/>
</dbReference>
<reference evidence="3" key="1">
    <citation type="journal article" date="2014" name="Int. J. Syst. Evol. Microbiol.">
        <title>Complete genome sequence of Corynebacterium casei LMG S-19264T (=DSM 44701T), isolated from a smear-ripened cheese.</title>
        <authorList>
            <consortium name="US DOE Joint Genome Institute (JGI-PGF)"/>
            <person name="Walter F."/>
            <person name="Albersmeier A."/>
            <person name="Kalinowski J."/>
            <person name="Ruckert C."/>
        </authorList>
    </citation>
    <scope>NUCLEOTIDE SEQUENCE</scope>
    <source>
        <strain evidence="3">CGMCC 1.15425</strain>
    </source>
</reference>
<dbReference type="PANTHER" id="PTHR42852:SF18">
    <property type="entry name" value="CHROMOSOME UNDETERMINED SCAFFOLD_47, WHOLE GENOME SHOTGUN SEQUENCE"/>
    <property type="match status" value="1"/>
</dbReference>
<dbReference type="CDD" id="cd02966">
    <property type="entry name" value="TlpA_like_family"/>
    <property type="match status" value="1"/>
</dbReference>
<proteinExistence type="predicted"/>
<dbReference type="SUPFAM" id="SSF52833">
    <property type="entry name" value="Thioredoxin-like"/>
    <property type="match status" value="1"/>
</dbReference>
<dbReference type="AlphaFoldDB" id="A0A916VJT7"/>
<sequence length="177" mass="19667">MILFNKFSRASVIISLFAVLALPAFPAYSVETGQAAPDFTLPGVRPEDPRTTLSELQGKVVYVDFWASWCLPCLRSLPEINGLYEKYRDQGFEVLALTIDAPVSDAEEFLADLETPLAYTLLADETSDVMYDYGVRGMPTSFLIDRDGNIQMIHEGYRDGDIEVIDNAIQTLLSASE</sequence>
<organism evidence="3 4">
    <name type="scientific">Pseudohongiella nitratireducens</name>
    <dbReference type="NCBI Taxonomy" id="1768907"/>
    <lineage>
        <taxon>Bacteria</taxon>
        <taxon>Pseudomonadati</taxon>
        <taxon>Pseudomonadota</taxon>
        <taxon>Gammaproteobacteria</taxon>
        <taxon>Pseudomonadales</taxon>
        <taxon>Pseudohongiellaceae</taxon>
        <taxon>Pseudohongiella</taxon>
    </lineage>
</organism>
<keyword evidence="4" id="KW-1185">Reference proteome</keyword>
<reference evidence="3" key="2">
    <citation type="submission" date="2020-09" db="EMBL/GenBank/DDBJ databases">
        <authorList>
            <person name="Sun Q."/>
            <person name="Zhou Y."/>
        </authorList>
    </citation>
    <scope>NUCLEOTIDE SEQUENCE</scope>
    <source>
        <strain evidence="3">CGMCC 1.15425</strain>
    </source>
</reference>
<accession>A0A916VJT7</accession>
<protein>
    <submittedName>
        <fullName evidence="3">Thiol:disulfide interchange protein</fullName>
    </submittedName>
</protein>